<gene>
    <name evidence="2" type="ORF">C1SCF055_LOCUS9144</name>
</gene>
<name>A0A9P1BXI9_9DINO</name>
<feature type="region of interest" description="Disordered" evidence="1">
    <location>
        <begin position="459"/>
        <end position="513"/>
    </location>
</feature>
<evidence type="ECO:0000313" key="4">
    <source>
        <dbReference type="Proteomes" id="UP001152797"/>
    </source>
</evidence>
<dbReference type="OrthoDB" id="442936at2759"/>
<feature type="compositionally biased region" description="Acidic residues" evidence="1">
    <location>
        <begin position="327"/>
        <end position="337"/>
    </location>
</feature>
<dbReference type="AlphaFoldDB" id="A0A9P1BXI9"/>
<protein>
    <submittedName>
        <fullName evidence="2">Uncharacterized protein</fullName>
    </submittedName>
</protein>
<keyword evidence="4" id="KW-1185">Reference proteome</keyword>
<dbReference type="EMBL" id="CAMXCT010000625">
    <property type="protein sequence ID" value="CAI3981345.1"/>
    <property type="molecule type" value="Genomic_DNA"/>
</dbReference>
<feature type="compositionally biased region" description="Low complexity" evidence="1">
    <location>
        <begin position="460"/>
        <end position="482"/>
    </location>
</feature>
<evidence type="ECO:0000313" key="3">
    <source>
        <dbReference type="EMBL" id="CAL4768657.1"/>
    </source>
</evidence>
<accession>A0A9P1BXI9</accession>
<feature type="region of interest" description="Disordered" evidence="1">
    <location>
        <begin position="310"/>
        <end position="338"/>
    </location>
</feature>
<proteinExistence type="predicted"/>
<reference evidence="3 4" key="2">
    <citation type="submission" date="2024-05" db="EMBL/GenBank/DDBJ databases">
        <authorList>
            <person name="Chen Y."/>
            <person name="Shah S."/>
            <person name="Dougan E. K."/>
            <person name="Thang M."/>
            <person name="Chan C."/>
        </authorList>
    </citation>
    <scope>NUCLEOTIDE SEQUENCE [LARGE SCALE GENOMIC DNA]</scope>
</reference>
<dbReference type="EMBL" id="CAMXCT020000625">
    <property type="protein sequence ID" value="CAL1134720.1"/>
    <property type="molecule type" value="Genomic_DNA"/>
</dbReference>
<dbReference type="EMBL" id="CAMXCT030000625">
    <property type="protein sequence ID" value="CAL4768657.1"/>
    <property type="molecule type" value="Genomic_DNA"/>
</dbReference>
<evidence type="ECO:0000313" key="2">
    <source>
        <dbReference type="EMBL" id="CAI3981345.1"/>
    </source>
</evidence>
<organism evidence="2">
    <name type="scientific">Cladocopium goreaui</name>
    <dbReference type="NCBI Taxonomy" id="2562237"/>
    <lineage>
        <taxon>Eukaryota</taxon>
        <taxon>Sar</taxon>
        <taxon>Alveolata</taxon>
        <taxon>Dinophyceae</taxon>
        <taxon>Suessiales</taxon>
        <taxon>Symbiodiniaceae</taxon>
        <taxon>Cladocopium</taxon>
    </lineage>
</organism>
<comment type="caution">
    <text evidence="2">The sequence shown here is derived from an EMBL/GenBank/DDBJ whole genome shotgun (WGS) entry which is preliminary data.</text>
</comment>
<reference evidence="2" key="1">
    <citation type="submission" date="2022-10" db="EMBL/GenBank/DDBJ databases">
        <authorList>
            <person name="Chen Y."/>
            <person name="Dougan E. K."/>
            <person name="Chan C."/>
            <person name="Rhodes N."/>
            <person name="Thang M."/>
        </authorList>
    </citation>
    <scope>NUCLEOTIDE SEQUENCE</scope>
</reference>
<feature type="region of interest" description="Disordered" evidence="1">
    <location>
        <begin position="21"/>
        <end position="163"/>
    </location>
</feature>
<evidence type="ECO:0000256" key="1">
    <source>
        <dbReference type="SAM" id="MobiDB-lite"/>
    </source>
</evidence>
<sequence length="513" mass="55483">MSLENDPLYQEMLKEKKRLEALRASKGKGVGKEMAVAATSETSPKPISVASETPRREEPDAQPPEDDSYWNKSPNAAAPHGNADATPYYSPPPAPEVDDTLVDEVPPAVAPGDSGAPAEAVAPGDSEVVQVPGNEGTGLTDEDALFGAETPTPPSFLSEQAADQRLRRIMTPRSNGSLKVPAQLVEQYEKNKDDERFIAKVTRIYQKIEEFAAEDNYEFYSEQDMVDAGWSERKIKGAKKHCDSKPGFTRKSEYGEGTLYWVIISQKGQRKTTTRNIFEKTMEEDASDNEIPQVPGSVGSVNLACTMASVSTPGPAGESCNASPGDEPLDESEDDDDGFNHEAKLLKQVAFPPGMERGDIQPSSLVIKVSKAIGKRLAKLGVHQERLASPINETQGKLLDKVKNLTKDLTEKDEKIGELYSAGLVNGFNKGLQKNLRTLFEESRKLAIDAVCIDSRVSLAATKPKPTKSPAPKSDGKPASAKAKAKGEAKAKAFQKKRPSGDSTETPVSKKAK</sequence>
<dbReference type="Proteomes" id="UP001152797">
    <property type="component" value="Unassembled WGS sequence"/>
</dbReference>